<keyword evidence="7" id="KW-0690">Ribosome biogenesis</keyword>
<dbReference type="EC" id="3.1.-.-" evidence="7"/>
<dbReference type="RefSeq" id="WP_152214153.1">
    <property type="nucleotide sequence ID" value="NZ_JBAQYD010000245.1"/>
</dbReference>
<comment type="function">
    <text evidence="7">Single strand-specific metallo-endoribonuclease involved in late-stage 70S ribosome quality control and in maturation of the 3' terminus of the 16S rRNA.</text>
</comment>
<evidence type="ECO:0000256" key="7">
    <source>
        <dbReference type="HAMAP-Rule" id="MF_00009"/>
    </source>
</evidence>
<evidence type="ECO:0000256" key="6">
    <source>
        <dbReference type="ARBA" id="ARBA00022833"/>
    </source>
</evidence>
<dbReference type="NCBIfam" id="TIGR00043">
    <property type="entry name" value="rRNA maturation RNase YbeY"/>
    <property type="match status" value="1"/>
</dbReference>
<gene>
    <name evidence="7 9" type="primary">ybeY</name>
    <name evidence="9" type="ORF">F2P47_00225</name>
</gene>
<dbReference type="GO" id="GO:0004222">
    <property type="term" value="F:metalloendopeptidase activity"/>
    <property type="evidence" value="ECO:0007669"/>
    <property type="project" value="InterPro"/>
</dbReference>
<reference evidence="9 10" key="1">
    <citation type="submission" date="2019-09" db="EMBL/GenBank/DDBJ databases">
        <title>Parvibaculum sedimenti sp. nov., isolated from sediment.</title>
        <authorList>
            <person name="Wang Y."/>
        </authorList>
    </citation>
    <scope>NUCLEOTIDE SEQUENCE [LARGE SCALE GENOMIC DNA]</scope>
    <source>
        <strain evidence="9 10">HXT-9</strain>
    </source>
</reference>
<dbReference type="Proteomes" id="UP000468901">
    <property type="component" value="Unassembled WGS sequence"/>
</dbReference>
<feature type="binding site" evidence="7">
    <location>
        <position position="133"/>
    </location>
    <ligand>
        <name>Zn(2+)</name>
        <dbReference type="ChEBI" id="CHEBI:29105"/>
        <note>catalytic</note>
    </ligand>
</feature>
<dbReference type="InterPro" id="IPR023091">
    <property type="entry name" value="MetalPrtase_cat_dom_sf_prd"/>
</dbReference>
<dbReference type="PANTHER" id="PTHR46986:SF1">
    <property type="entry name" value="ENDORIBONUCLEASE YBEY, CHLOROPLASTIC"/>
    <property type="match status" value="1"/>
</dbReference>
<protein>
    <recommendedName>
        <fullName evidence="7">Endoribonuclease YbeY</fullName>
        <ecNumber evidence="7">3.1.-.-</ecNumber>
    </recommendedName>
</protein>
<keyword evidence="5 7" id="KW-0378">Hydrolase</keyword>
<feature type="region of interest" description="Disordered" evidence="8">
    <location>
        <begin position="155"/>
        <end position="188"/>
    </location>
</feature>
<keyword evidence="4 7" id="KW-0255">Endonuclease</keyword>
<dbReference type="GO" id="GO:0005737">
    <property type="term" value="C:cytoplasm"/>
    <property type="evidence" value="ECO:0007669"/>
    <property type="project" value="UniProtKB-SubCell"/>
</dbReference>
<accession>A0A6N6VLW6</accession>
<feature type="binding site" evidence="7">
    <location>
        <position position="143"/>
    </location>
    <ligand>
        <name>Zn(2+)</name>
        <dbReference type="ChEBI" id="CHEBI:29105"/>
        <note>catalytic</note>
    </ligand>
</feature>
<keyword evidence="7" id="KW-0698">rRNA processing</keyword>
<keyword evidence="7" id="KW-0963">Cytoplasm</keyword>
<evidence type="ECO:0000256" key="4">
    <source>
        <dbReference type="ARBA" id="ARBA00022759"/>
    </source>
</evidence>
<evidence type="ECO:0000256" key="5">
    <source>
        <dbReference type="ARBA" id="ARBA00022801"/>
    </source>
</evidence>
<dbReference type="InterPro" id="IPR002036">
    <property type="entry name" value="YbeY"/>
</dbReference>
<dbReference type="Gene3D" id="3.40.390.30">
    <property type="entry name" value="Metalloproteases ('zincins'), catalytic domain"/>
    <property type="match status" value="1"/>
</dbReference>
<dbReference type="GO" id="GO:0004521">
    <property type="term" value="F:RNA endonuclease activity"/>
    <property type="evidence" value="ECO:0007669"/>
    <property type="project" value="UniProtKB-UniRule"/>
</dbReference>
<organism evidence="9 10">
    <name type="scientific">Parvibaculum sedimenti</name>
    <dbReference type="NCBI Taxonomy" id="2608632"/>
    <lineage>
        <taxon>Bacteria</taxon>
        <taxon>Pseudomonadati</taxon>
        <taxon>Pseudomonadota</taxon>
        <taxon>Alphaproteobacteria</taxon>
        <taxon>Hyphomicrobiales</taxon>
        <taxon>Parvibaculaceae</taxon>
        <taxon>Parvibaculum</taxon>
    </lineage>
</organism>
<evidence type="ECO:0000256" key="2">
    <source>
        <dbReference type="ARBA" id="ARBA00022722"/>
    </source>
</evidence>
<keyword evidence="6 7" id="KW-0862">Zinc</keyword>
<dbReference type="PANTHER" id="PTHR46986">
    <property type="entry name" value="ENDORIBONUCLEASE YBEY, CHLOROPLASTIC"/>
    <property type="match status" value="1"/>
</dbReference>
<keyword evidence="10" id="KW-1185">Reference proteome</keyword>
<evidence type="ECO:0000256" key="3">
    <source>
        <dbReference type="ARBA" id="ARBA00022723"/>
    </source>
</evidence>
<dbReference type="SUPFAM" id="SSF55486">
    <property type="entry name" value="Metalloproteases ('zincins'), catalytic domain"/>
    <property type="match status" value="1"/>
</dbReference>
<dbReference type="InterPro" id="IPR020549">
    <property type="entry name" value="YbeY_CS"/>
</dbReference>
<comment type="similarity">
    <text evidence="1 7">Belongs to the endoribonuclease YbeY family.</text>
</comment>
<keyword evidence="2 7" id="KW-0540">Nuclease</keyword>
<evidence type="ECO:0000256" key="1">
    <source>
        <dbReference type="ARBA" id="ARBA00010875"/>
    </source>
</evidence>
<dbReference type="GO" id="GO:0008270">
    <property type="term" value="F:zinc ion binding"/>
    <property type="evidence" value="ECO:0007669"/>
    <property type="project" value="UniProtKB-UniRule"/>
</dbReference>
<comment type="cofactor">
    <cofactor evidence="7">
        <name>Zn(2+)</name>
        <dbReference type="ChEBI" id="CHEBI:29105"/>
    </cofactor>
    <text evidence="7">Binds 1 zinc ion.</text>
</comment>
<dbReference type="EMBL" id="WESC01000001">
    <property type="protein sequence ID" value="KAB7742599.1"/>
    <property type="molecule type" value="Genomic_DNA"/>
</dbReference>
<comment type="caution">
    <text evidence="9">The sequence shown here is derived from an EMBL/GenBank/DDBJ whole genome shotgun (WGS) entry which is preliminary data.</text>
</comment>
<dbReference type="PROSITE" id="PS01306">
    <property type="entry name" value="UPF0054"/>
    <property type="match status" value="1"/>
</dbReference>
<dbReference type="AlphaFoldDB" id="A0A6N6VLW6"/>
<feature type="binding site" evidence="7">
    <location>
        <position position="137"/>
    </location>
    <ligand>
        <name>Zn(2+)</name>
        <dbReference type="ChEBI" id="CHEBI:29105"/>
        <note>catalytic</note>
    </ligand>
</feature>
<evidence type="ECO:0000256" key="8">
    <source>
        <dbReference type="SAM" id="MobiDB-lite"/>
    </source>
</evidence>
<dbReference type="Pfam" id="PF02130">
    <property type="entry name" value="YbeY"/>
    <property type="match status" value="1"/>
</dbReference>
<feature type="compositionally biased region" description="Basic and acidic residues" evidence="8">
    <location>
        <begin position="176"/>
        <end position="188"/>
    </location>
</feature>
<proteinExistence type="inferred from homology"/>
<sequence length="188" mass="20650">MSPSRQSKTLEDQSPVSGLEIDILREAGNWAADAEELVRRAAEHAYVVAGPAEEAELCVVLADDPFVQALNKTWRGKDKPTNVLSFPTGDMPQAEPVQTQLLGDVVLALETIEREAKEQGKTFPDHLSHLVVHGVLHLLGHDHEVDAEAEEMEALERDILEDLDITDPYSPSDGSDDSRKRSPRGPDV</sequence>
<name>A0A6N6VLW6_9HYPH</name>
<keyword evidence="3 7" id="KW-0479">Metal-binding</keyword>
<comment type="subcellular location">
    <subcellularLocation>
        <location evidence="7">Cytoplasm</location>
    </subcellularLocation>
</comment>
<dbReference type="HAMAP" id="MF_00009">
    <property type="entry name" value="Endoribonucl_YbeY"/>
    <property type="match status" value="1"/>
</dbReference>
<evidence type="ECO:0000313" key="10">
    <source>
        <dbReference type="Proteomes" id="UP000468901"/>
    </source>
</evidence>
<evidence type="ECO:0000313" key="9">
    <source>
        <dbReference type="EMBL" id="KAB7742599.1"/>
    </source>
</evidence>
<dbReference type="GO" id="GO:0006364">
    <property type="term" value="P:rRNA processing"/>
    <property type="evidence" value="ECO:0007669"/>
    <property type="project" value="UniProtKB-UniRule"/>
</dbReference>